<sequence length="215" mass="24135">MNFPHLLSSIFPDTNAMISIISVLVLFIGTIELVSSRQKRTGHGAFLTLIRQASNSPRQKNIILLLFGHLSVFNHLRNDDKIGKRILFTKNDQKRWSKAVVSGVYVSSMAVHSFKIRDPLHSKSLTRGAQTCSLLSPLPDPSNRSDDRNPSPHNTFSIGISSPWKYYSSNSANLRCSLSHRQNFCIAEVLSPRLYPCCIVVRSIARKRQETVSSL</sequence>
<keyword evidence="1" id="KW-1133">Transmembrane helix</keyword>
<name>A0ABR2LUJ2_9ASPA</name>
<dbReference type="EMBL" id="JBBWWR010000015">
    <property type="protein sequence ID" value="KAK8950441.1"/>
    <property type="molecule type" value="Genomic_DNA"/>
</dbReference>
<protein>
    <submittedName>
        <fullName evidence="2">Uncharacterized protein</fullName>
    </submittedName>
</protein>
<feature type="transmembrane region" description="Helical" evidence="1">
    <location>
        <begin position="16"/>
        <end position="34"/>
    </location>
</feature>
<keyword evidence="1" id="KW-0812">Transmembrane</keyword>
<gene>
    <name evidence="2" type="ORF">KSP40_PGU007211</name>
</gene>
<keyword evidence="3" id="KW-1185">Reference proteome</keyword>
<proteinExistence type="predicted"/>
<accession>A0ABR2LUJ2</accession>
<dbReference type="Proteomes" id="UP001412067">
    <property type="component" value="Unassembled WGS sequence"/>
</dbReference>
<reference evidence="2 3" key="1">
    <citation type="journal article" date="2022" name="Nat. Plants">
        <title>Genomes of leafy and leafless Platanthera orchids illuminate the evolution of mycoheterotrophy.</title>
        <authorList>
            <person name="Li M.H."/>
            <person name="Liu K.W."/>
            <person name="Li Z."/>
            <person name="Lu H.C."/>
            <person name="Ye Q.L."/>
            <person name="Zhang D."/>
            <person name="Wang J.Y."/>
            <person name="Li Y.F."/>
            <person name="Zhong Z.M."/>
            <person name="Liu X."/>
            <person name="Yu X."/>
            <person name="Liu D.K."/>
            <person name="Tu X.D."/>
            <person name="Liu B."/>
            <person name="Hao Y."/>
            <person name="Liao X.Y."/>
            <person name="Jiang Y.T."/>
            <person name="Sun W.H."/>
            <person name="Chen J."/>
            <person name="Chen Y.Q."/>
            <person name="Ai Y."/>
            <person name="Zhai J.W."/>
            <person name="Wu S.S."/>
            <person name="Zhou Z."/>
            <person name="Hsiao Y.Y."/>
            <person name="Wu W.L."/>
            <person name="Chen Y.Y."/>
            <person name="Lin Y.F."/>
            <person name="Hsu J.L."/>
            <person name="Li C.Y."/>
            <person name="Wang Z.W."/>
            <person name="Zhao X."/>
            <person name="Zhong W.Y."/>
            <person name="Ma X.K."/>
            <person name="Ma L."/>
            <person name="Huang J."/>
            <person name="Chen G.Z."/>
            <person name="Huang M.Z."/>
            <person name="Huang L."/>
            <person name="Peng D.H."/>
            <person name="Luo Y.B."/>
            <person name="Zou S.Q."/>
            <person name="Chen S.P."/>
            <person name="Lan S."/>
            <person name="Tsai W.C."/>
            <person name="Van de Peer Y."/>
            <person name="Liu Z.J."/>
        </authorList>
    </citation>
    <scope>NUCLEOTIDE SEQUENCE [LARGE SCALE GENOMIC DNA]</scope>
    <source>
        <strain evidence="2">Lor288</strain>
    </source>
</reference>
<comment type="caution">
    <text evidence="2">The sequence shown here is derived from an EMBL/GenBank/DDBJ whole genome shotgun (WGS) entry which is preliminary data.</text>
</comment>
<keyword evidence="1" id="KW-0472">Membrane</keyword>
<evidence type="ECO:0000313" key="3">
    <source>
        <dbReference type="Proteomes" id="UP001412067"/>
    </source>
</evidence>
<evidence type="ECO:0000256" key="1">
    <source>
        <dbReference type="SAM" id="Phobius"/>
    </source>
</evidence>
<organism evidence="2 3">
    <name type="scientific">Platanthera guangdongensis</name>
    <dbReference type="NCBI Taxonomy" id="2320717"/>
    <lineage>
        <taxon>Eukaryota</taxon>
        <taxon>Viridiplantae</taxon>
        <taxon>Streptophyta</taxon>
        <taxon>Embryophyta</taxon>
        <taxon>Tracheophyta</taxon>
        <taxon>Spermatophyta</taxon>
        <taxon>Magnoliopsida</taxon>
        <taxon>Liliopsida</taxon>
        <taxon>Asparagales</taxon>
        <taxon>Orchidaceae</taxon>
        <taxon>Orchidoideae</taxon>
        <taxon>Orchideae</taxon>
        <taxon>Orchidinae</taxon>
        <taxon>Platanthera</taxon>
    </lineage>
</organism>
<evidence type="ECO:0000313" key="2">
    <source>
        <dbReference type="EMBL" id="KAK8950441.1"/>
    </source>
</evidence>